<feature type="domain" description="CBS" evidence="3">
    <location>
        <begin position="76"/>
        <end position="134"/>
    </location>
</feature>
<dbReference type="InterPro" id="IPR051257">
    <property type="entry name" value="Diverse_CBS-Domain"/>
</dbReference>
<gene>
    <name evidence="4" type="ORF">K3721_04750</name>
    <name evidence="5" type="ORF">K3722_04920</name>
</gene>
<dbReference type="Gene3D" id="3.10.580.10">
    <property type="entry name" value="CBS-domain"/>
    <property type="match status" value="1"/>
</dbReference>
<evidence type="ECO:0000313" key="6">
    <source>
        <dbReference type="Proteomes" id="UP001058184"/>
    </source>
</evidence>
<evidence type="ECO:0000259" key="3">
    <source>
        <dbReference type="PROSITE" id="PS51371"/>
    </source>
</evidence>
<dbReference type="SMART" id="SM00116">
    <property type="entry name" value="CBS"/>
    <property type="match status" value="2"/>
</dbReference>
<dbReference type="AlphaFoldDB" id="A0A9Q9HHI6"/>
<proteinExistence type="predicted"/>
<evidence type="ECO:0000256" key="1">
    <source>
        <dbReference type="ARBA" id="ARBA00023122"/>
    </source>
</evidence>
<dbReference type="Proteomes" id="UP001058713">
    <property type="component" value="Chromosome"/>
</dbReference>
<evidence type="ECO:0000313" key="5">
    <source>
        <dbReference type="EMBL" id="UWQ59471.1"/>
    </source>
</evidence>
<dbReference type="EMBL" id="CP081078">
    <property type="protein sequence ID" value="UWQ59471.1"/>
    <property type="molecule type" value="Genomic_DNA"/>
</dbReference>
<dbReference type="InterPro" id="IPR046342">
    <property type="entry name" value="CBS_dom_sf"/>
</dbReference>
<dbReference type="PANTHER" id="PTHR43080">
    <property type="entry name" value="CBS DOMAIN-CONTAINING PROTEIN CBSX3, MITOCHONDRIAL"/>
    <property type="match status" value="1"/>
</dbReference>
<dbReference type="PROSITE" id="PS51371">
    <property type="entry name" value="CBS"/>
    <property type="match status" value="1"/>
</dbReference>
<dbReference type="Pfam" id="PF00571">
    <property type="entry name" value="CBS"/>
    <property type="match status" value="2"/>
</dbReference>
<dbReference type="KEGG" id="lcae:K3721_04750"/>
<dbReference type="RefSeq" id="WP_008557657.1">
    <property type="nucleotide sequence ID" value="NZ_CP081064.1"/>
</dbReference>
<evidence type="ECO:0000313" key="4">
    <source>
        <dbReference type="EMBL" id="UWQ54843.1"/>
    </source>
</evidence>
<dbReference type="InterPro" id="IPR044725">
    <property type="entry name" value="CBSX3_CBS_dom"/>
</dbReference>
<evidence type="ECO:0000313" key="7">
    <source>
        <dbReference type="Proteomes" id="UP001058713"/>
    </source>
</evidence>
<keyword evidence="6" id="KW-1185">Reference proteome</keyword>
<accession>A0A9Q9HHI6</accession>
<evidence type="ECO:0000256" key="2">
    <source>
        <dbReference type="PROSITE-ProRule" id="PRU00703"/>
    </source>
</evidence>
<dbReference type="SUPFAM" id="SSF54631">
    <property type="entry name" value="CBS-domain pair"/>
    <property type="match status" value="1"/>
</dbReference>
<name>A0A9Q9HHI6_LEICA</name>
<dbReference type="EMBL" id="CP081070">
    <property type="protein sequence ID" value="UWQ54843.1"/>
    <property type="molecule type" value="Genomic_DNA"/>
</dbReference>
<organism evidence="4 7">
    <name type="scientific">Leisingera caerulea</name>
    <name type="common">Phaeobacter caeruleus</name>
    <dbReference type="NCBI Taxonomy" id="506591"/>
    <lineage>
        <taxon>Bacteria</taxon>
        <taxon>Pseudomonadati</taxon>
        <taxon>Pseudomonadota</taxon>
        <taxon>Alphaproteobacteria</taxon>
        <taxon>Rhodobacterales</taxon>
        <taxon>Roseobacteraceae</taxon>
        <taxon>Leisingera</taxon>
    </lineage>
</organism>
<protein>
    <submittedName>
        <fullName evidence="4">CBS domain-containing protein</fullName>
    </submittedName>
</protein>
<dbReference type="CDD" id="cd04623">
    <property type="entry name" value="CBS_pair_bac_euk"/>
    <property type="match status" value="1"/>
</dbReference>
<keyword evidence="1 2" id="KW-0129">CBS domain</keyword>
<reference evidence="4" key="1">
    <citation type="submission" date="2021-08" db="EMBL/GenBank/DDBJ databases">
        <authorList>
            <person name="Nwanade C."/>
            <person name="Wang M."/>
            <person name="Masoudi A."/>
            <person name="Yu Z."/>
            <person name="Liu J."/>
        </authorList>
    </citation>
    <scope>NUCLEOTIDE SEQUENCE</scope>
    <source>
        <strain evidence="4">S122</strain>
        <strain evidence="5">S141</strain>
    </source>
</reference>
<dbReference type="InterPro" id="IPR000644">
    <property type="entry name" value="CBS_dom"/>
</dbReference>
<sequence>MATVQQILDAKGGTLHTLPPEAMVVDALKLMAEEDVGSVLVMSGGKLAGIFTERHYTRKVFLAGKTSPTTPLADVMATDFYGVEPGQSAEACMAVMVEKHVRHLPVLKDGELAGIVSIGDLMKSIIDEEQFNASQLVRYVRGMN</sequence>
<dbReference type="PANTHER" id="PTHR43080:SF2">
    <property type="entry name" value="CBS DOMAIN-CONTAINING PROTEIN"/>
    <property type="match status" value="1"/>
</dbReference>
<dbReference type="Proteomes" id="UP001058184">
    <property type="component" value="Chromosome"/>
</dbReference>